<dbReference type="NCBIfam" id="TIGR01675">
    <property type="entry name" value="plant-AP"/>
    <property type="match status" value="2"/>
</dbReference>
<dbReference type="SUPFAM" id="SSF56784">
    <property type="entry name" value="HAD-like"/>
    <property type="match status" value="3"/>
</dbReference>
<sequence>MHGISKPSKQITSKKMKFLVPPLIFLLATISATASRSSFANPIHLLRSESSSEDDNNVANATLDCLSWRLAVEVNNIRNWAVIPEECQVYVGHYMLGHQYPSDCKYVAGLAYDYAKSVELVGDGKDAWILDLDDTSLSNAPYYYVDNSYRAKDYNKTEFVEWELKGEAPAVPGILDLYNKLLELEFKIVFITGKDETTLRNITEYNMKNVGYHTWEKLLLRDSTEASLTKLEYKSKKRALVVADGYRIWGNMGDQWSDLLGENPGNRTFKVPMPMFYLNWRLAVETNNIIGWTAVPEECANYVGHYMLGQHYRNDSKVVTDVALVHAKSMNLTGDGKDIWVFDVDETTLSNLPYYATHGFGTTPYNSTLFNAWVMEGKAPALPESLKLYKSLLSIGIKVVFLTGRPEDQRNVTETNLKKVGYHTWEKLILKNSTYYSGNTAVVYKSKERKKLEENGYRIIGNMGDQWSDLLGTNTCNRTFKLPDPILFILTHIIRDLIIFLYIKFTEVSEPLVLLHMLNSFDFVLVFYFYAHRLIELNFYFRRYIHIQQMYIIINQINSNFITHYFLHRQYNMETHLFPLLSSFFSIIFLATSQASDLHIPHQIHLLRLQSGAYGRDVPGLSCLSWRLSVETHNLVGWKTVPQQCENYVGHYMLGKQYRDDSKAVVNEAFLYAQSLKVAGDGKEIWVFDIDETTLSNLPYFANHGFGTVPYNATTFNEWVMEGKGLALPESLKLYKKVLSLGIKIVFLTGRTEDQRSVTATNLKKVGFHTWEKLVLKGPSYTGKTAVEYKSNERKMFEKNGYRFIGNIGDQWSDLLGNNAGNRTFKLPDPLYYVS</sequence>
<dbReference type="InterPro" id="IPR036412">
    <property type="entry name" value="HAD-like_sf"/>
</dbReference>
<accession>A0AAD9X830</accession>
<dbReference type="InterPro" id="IPR023214">
    <property type="entry name" value="HAD_sf"/>
</dbReference>
<dbReference type="EMBL" id="JANJYI010000004">
    <property type="protein sequence ID" value="KAK2654589.1"/>
    <property type="molecule type" value="Genomic_DNA"/>
</dbReference>
<dbReference type="InterPro" id="IPR005519">
    <property type="entry name" value="Acid_phosphat_B-like"/>
</dbReference>
<keyword evidence="3" id="KW-1185">Reference proteome</keyword>
<organism evidence="2 3">
    <name type="scientific">Dipteronia dyeriana</name>
    <dbReference type="NCBI Taxonomy" id="168575"/>
    <lineage>
        <taxon>Eukaryota</taxon>
        <taxon>Viridiplantae</taxon>
        <taxon>Streptophyta</taxon>
        <taxon>Embryophyta</taxon>
        <taxon>Tracheophyta</taxon>
        <taxon>Spermatophyta</taxon>
        <taxon>Magnoliopsida</taxon>
        <taxon>eudicotyledons</taxon>
        <taxon>Gunneridae</taxon>
        <taxon>Pentapetalae</taxon>
        <taxon>rosids</taxon>
        <taxon>malvids</taxon>
        <taxon>Sapindales</taxon>
        <taxon>Sapindaceae</taxon>
        <taxon>Hippocastanoideae</taxon>
        <taxon>Acereae</taxon>
        <taxon>Dipteronia</taxon>
    </lineage>
</organism>
<dbReference type="GO" id="GO:0003993">
    <property type="term" value="F:acid phosphatase activity"/>
    <property type="evidence" value="ECO:0007669"/>
    <property type="project" value="InterPro"/>
</dbReference>
<dbReference type="Proteomes" id="UP001280121">
    <property type="component" value="Unassembled WGS sequence"/>
</dbReference>
<evidence type="ECO:0000256" key="1">
    <source>
        <dbReference type="ARBA" id="ARBA00022729"/>
    </source>
</evidence>
<dbReference type="CDD" id="cd07535">
    <property type="entry name" value="HAD_VSP"/>
    <property type="match status" value="3"/>
</dbReference>
<evidence type="ECO:0008006" key="4">
    <source>
        <dbReference type="Google" id="ProtNLM"/>
    </source>
</evidence>
<proteinExistence type="predicted"/>
<gene>
    <name evidence="2" type="ORF">Ddye_014445</name>
</gene>
<dbReference type="InterPro" id="IPR010028">
    <property type="entry name" value="Acid_phosphatase_pln"/>
</dbReference>
<name>A0AAD9X830_9ROSI</name>
<evidence type="ECO:0000313" key="3">
    <source>
        <dbReference type="Proteomes" id="UP001280121"/>
    </source>
</evidence>
<dbReference type="PANTHER" id="PTHR31284">
    <property type="entry name" value="ACID PHOSPHATASE-LIKE PROTEIN"/>
    <property type="match status" value="1"/>
</dbReference>
<protein>
    <recommendedName>
        <fullName evidence="4">Acid phosphatase</fullName>
    </recommendedName>
</protein>
<dbReference type="PANTHER" id="PTHR31284:SF19">
    <property type="entry name" value="VEGETATIVE STORAGE PROTEIN 1-RELATED"/>
    <property type="match status" value="1"/>
</dbReference>
<dbReference type="Pfam" id="PF03767">
    <property type="entry name" value="Acid_phosphat_B"/>
    <property type="match status" value="3"/>
</dbReference>
<dbReference type="AlphaFoldDB" id="A0AAD9X830"/>
<keyword evidence="1" id="KW-0732">Signal</keyword>
<reference evidence="2" key="1">
    <citation type="journal article" date="2023" name="Plant J.">
        <title>Genome sequences and population genomics provide insights into the demographic history, inbreeding, and mutation load of two 'living fossil' tree species of Dipteronia.</title>
        <authorList>
            <person name="Feng Y."/>
            <person name="Comes H.P."/>
            <person name="Chen J."/>
            <person name="Zhu S."/>
            <person name="Lu R."/>
            <person name="Zhang X."/>
            <person name="Li P."/>
            <person name="Qiu J."/>
            <person name="Olsen K.M."/>
            <person name="Qiu Y."/>
        </authorList>
    </citation>
    <scope>NUCLEOTIDE SEQUENCE</scope>
    <source>
        <strain evidence="2">KIB01</strain>
    </source>
</reference>
<dbReference type="Gene3D" id="3.40.50.1000">
    <property type="entry name" value="HAD superfamily/HAD-like"/>
    <property type="match status" value="3"/>
</dbReference>
<comment type="caution">
    <text evidence="2">The sequence shown here is derived from an EMBL/GenBank/DDBJ whole genome shotgun (WGS) entry which is preliminary data.</text>
</comment>
<evidence type="ECO:0000313" key="2">
    <source>
        <dbReference type="EMBL" id="KAK2654589.1"/>
    </source>
</evidence>